<sequence>MQRWFPVVDWARRYDRATLGADGLAAVIVTIMLIPQSLAYAMLAGLPPEVGLYASILPLLAYAIFGSSRTLAVGPVAVVSLMTASAIAPVTAAGLADGMTAAVVLAALSGLVLILMGVLRLGFLANFLSHSVISGFITASGILIAAGQLRHILGVSGGGDTLPEIISSLAGQWGAINSVTLATGAAVLAFLYVARRWAKAALVAIGLPLWLADAVARVAPVVAIAATILAATMLGLGDKGVALVGAIPSGLPVPGFPRVTLDLSLALTPAAVLISAVGFVESVSVAQTLAARRRERIIADQELIGLGAANIAASISSGYPVTGGFARSVVNFDAGARTPAAGVFTAVGIALATLYLTPWLANLPQATLAATIILAVLSLVDLRALMRTWRYSRSDFAAMATTILVTLLWGVETGITSGVILSLVLHLWRTSRPHTAVVGQVPGTEHYRNVERHEVITHPEIVSLRVDEGLWFANARFLEDRIAAVVAAQPAIRHVILMSPAVNAIDTSALESLEEINRRLKEQGIGFHLSEVKGPVMDRLARTDFLNHLNGLVFLSQHEAVNSLLSGALRLGSSPEQTQIDASV</sequence>
<dbReference type="RefSeq" id="WP_036585657.1">
    <property type="nucleotide sequence ID" value="NZ_CP046908.1"/>
</dbReference>
<dbReference type="InterPro" id="IPR001902">
    <property type="entry name" value="SLC26A/SulP_fam"/>
</dbReference>
<dbReference type="Proteomes" id="UP000435648">
    <property type="component" value="Chromosome"/>
</dbReference>
<dbReference type="InterPro" id="IPR011547">
    <property type="entry name" value="SLC26A/SulP_dom"/>
</dbReference>
<feature type="transmembrane region" description="Helical" evidence="5">
    <location>
        <begin position="72"/>
        <end position="92"/>
    </location>
</feature>
<feature type="transmembrane region" description="Helical" evidence="5">
    <location>
        <begin position="366"/>
        <end position="385"/>
    </location>
</feature>
<evidence type="ECO:0000256" key="1">
    <source>
        <dbReference type="ARBA" id="ARBA00004141"/>
    </source>
</evidence>
<protein>
    <submittedName>
        <fullName evidence="7">Sulfate permease</fullName>
    </submittedName>
</protein>
<dbReference type="OrthoDB" id="9769739at2"/>
<dbReference type="NCBIfam" id="TIGR00815">
    <property type="entry name" value="sulP"/>
    <property type="match status" value="1"/>
</dbReference>
<feature type="transmembrane region" description="Helical" evidence="5">
    <location>
        <begin position="263"/>
        <end position="286"/>
    </location>
</feature>
<dbReference type="AlphaFoldDB" id="A0A857C8K1"/>
<feature type="transmembrane region" description="Helical" evidence="5">
    <location>
        <begin position="214"/>
        <end position="236"/>
    </location>
</feature>
<keyword evidence="4 5" id="KW-0472">Membrane</keyword>
<feature type="domain" description="STAS" evidence="6">
    <location>
        <begin position="451"/>
        <end position="564"/>
    </location>
</feature>
<dbReference type="GO" id="GO:0055085">
    <property type="term" value="P:transmembrane transport"/>
    <property type="evidence" value="ECO:0007669"/>
    <property type="project" value="InterPro"/>
</dbReference>
<gene>
    <name evidence="7" type="primary">sulP</name>
    <name evidence="7" type="ORF">GH266_12255</name>
</gene>
<feature type="transmembrane region" description="Helical" evidence="5">
    <location>
        <begin position="131"/>
        <end position="153"/>
    </location>
</feature>
<feature type="transmembrane region" description="Helical" evidence="5">
    <location>
        <begin position="340"/>
        <end position="360"/>
    </location>
</feature>
<name>A0A857C8K1_9HYPH</name>
<dbReference type="InterPro" id="IPR002645">
    <property type="entry name" value="STAS_dom"/>
</dbReference>
<organism evidence="7 8">
    <name type="scientific">Stappia indica</name>
    <dbReference type="NCBI Taxonomy" id="538381"/>
    <lineage>
        <taxon>Bacteria</taxon>
        <taxon>Pseudomonadati</taxon>
        <taxon>Pseudomonadota</taxon>
        <taxon>Alphaproteobacteria</taxon>
        <taxon>Hyphomicrobiales</taxon>
        <taxon>Stappiaceae</taxon>
        <taxon>Stappia</taxon>
    </lineage>
</organism>
<feature type="transmembrane region" description="Helical" evidence="5">
    <location>
        <begin position="21"/>
        <end position="44"/>
    </location>
</feature>
<evidence type="ECO:0000256" key="4">
    <source>
        <dbReference type="ARBA" id="ARBA00023136"/>
    </source>
</evidence>
<evidence type="ECO:0000256" key="2">
    <source>
        <dbReference type="ARBA" id="ARBA00022692"/>
    </source>
</evidence>
<comment type="subcellular location">
    <subcellularLocation>
        <location evidence="1">Membrane</location>
        <topology evidence="1">Multi-pass membrane protein</topology>
    </subcellularLocation>
</comment>
<feature type="transmembrane region" description="Helical" evidence="5">
    <location>
        <begin position="98"/>
        <end position="119"/>
    </location>
</feature>
<evidence type="ECO:0000313" key="7">
    <source>
        <dbReference type="EMBL" id="QGZ35205.1"/>
    </source>
</evidence>
<evidence type="ECO:0000256" key="5">
    <source>
        <dbReference type="SAM" id="Phobius"/>
    </source>
</evidence>
<evidence type="ECO:0000259" key="6">
    <source>
        <dbReference type="PROSITE" id="PS50801"/>
    </source>
</evidence>
<evidence type="ECO:0000256" key="3">
    <source>
        <dbReference type="ARBA" id="ARBA00022989"/>
    </source>
</evidence>
<dbReference type="CDD" id="cd07042">
    <property type="entry name" value="STAS_SulP_like_sulfate_transporter"/>
    <property type="match status" value="1"/>
</dbReference>
<proteinExistence type="predicted"/>
<feature type="transmembrane region" description="Helical" evidence="5">
    <location>
        <begin position="173"/>
        <end position="193"/>
    </location>
</feature>
<dbReference type="PROSITE" id="PS50801">
    <property type="entry name" value="STAS"/>
    <property type="match status" value="1"/>
</dbReference>
<dbReference type="Gene3D" id="3.30.750.24">
    <property type="entry name" value="STAS domain"/>
    <property type="match status" value="1"/>
</dbReference>
<keyword evidence="2 5" id="KW-0812">Transmembrane</keyword>
<keyword evidence="3 5" id="KW-1133">Transmembrane helix</keyword>
<dbReference type="PANTHER" id="PTHR11814">
    <property type="entry name" value="SULFATE TRANSPORTER"/>
    <property type="match status" value="1"/>
</dbReference>
<dbReference type="InterPro" id="IPR036513">
    <property type="entry name" value="STAS_dom_sf"/>
</dbReference>
<evidence type="ECO:0000313" key="8">
    <source>
        <dbReference type="Proteomes" id="UP000435648"/>
    </source>
</evidence>
<accession>A0A857C8K1</accession>
<dbReference type="KEGG" id="siw:GH266_12255"/>
<dbReference type="Pfam" id="PF00916">
    <property type="entry name" value="Sulfate_transp"/>
    <property type="match status" value="1"/>
</dbReference>
<feature type="transmembrane region" description="Helical" evidence="5">
    <location>
        <begin position="397"/>
        <end position="428"/>
    </location>
</feature>
<reference evidence="7 8" key="1">
    <citation type="submission" date="2019-12" db="EMBL/GenBank/DDBJ databases">
        <title>The genome of Stappia indica PHM037.</title>
        <authorList>
            <person name="Kacar D."/>
            <person name="Galan B."/>
            <person name="Canedo L."/>
            <person name="Rodriguez P."/>
            <person name="de la Calle F."/>
            <person name="Garcia J.L."/>
        </authorList>
    </citation>
    <scope>NUCLEOTIDE SEQUENCE [LARGE SCALE GENOMIC DNA]</scope>
    <source>
        <strain evidence="7 8">PHM037</strain>
    </source>
</reference>
<dbReference type="Pfam" id="PF01740">
    <property type="entry name" value="STAS"/>
    <property type="match status" value="1"/>
</dbReference>
<dbReference type="SUPFAM" id="SSF52091">
    <property type="entry name" value="SpoIIaa-like"/>
    <property type="match status" value="1"/>
</dbReference>
<dbReference type="GO" id="GO:0016020">
    <property type="term" value="C:membrane"/>
    <property type="evidence" value="ECO:0007669"/>
    <property type="project" value="UniProtKB-SubCell"/>
</dbReference>
<dbReference type="EMBL" id="CP046908">
    <property type="protein sequence ID" value="QGZ35205.1"/>
    <property type="molecule type" value="Genomic_DNA"/>
</dbReference>
<feature type="transmembrane region" description="Helical" evidence="5">
    <location>
        <begin position="50"/>
        <end position="65"/>
    </location>
</feature>